<comment type="caution">
    <text evidence="6">The sequence shown here is derived from an EMBL/GenBank/DDBJ whole genome shotgun (WGS) entry which is preliminary data.</text>
</comment>
<dbReference type="InterPro" id="IPR008969">
    <property type="entry name" value="CarboxyPept-like_regulatory"/>
</dbReference>
<evidence type="ECO:0000256" key="1">
    <source>
        <dbReference type="ARBA" id="ARBA00004442"/>
    </source>
</evidence>
<evidence type="ECO:0000256" key="3">
    <source>
        <dbReference type="ARBA" id="ARBA00023237"/>
    </source>
</evidence>
<evidence type="ECO:0000313" key="6">
    <source>
        <dbReference type="EMBL" id="RHL95119.1"/>
    </source>
</evidence>
<dbReference type="Pfam" id="PF13715">
    <property type="entry name" value="CarbopepD_reg_2"/>
    <property type="match status" value="1"/>
</dbReference>
<dbReference type="Gene3D" id="2.40.170.20">
    <property type="entry name" value="TonB-dependent receptor, beta-barrel domain"/>
    <property type="match status" value="1"/>
</dbReference>
<dbReference type="InterPro" id="IPR036942">
    <property type="entry name" value="Beta-barrel_TonB_sf"/>
</dbReference>
<protein>
    <recommendedName>
        <fullName evidence="5">Outer membrane protein beta-barrel domain-containing protein</fullName>
    </recommendedName>
</protein>
<evidence type="ECO:0000313" key="7">
    <source>
        <dbReference type="Proteomes" id="UP000285013"/>
    </source>
</evidence>
<feature type="domain" description="Outer membrane protein beta-barrel" evidence="5">
    <location>
        <begin position="375"/>
        <end position="759"/>
    </location>
</feature>
<keyword evidence="4" id="KW-0732">Signal</keyword>
<reference evidence="6 7" key="1">
    <citation type="submission" date="2018-08" db="EMBL/GenBank/DDBJ databases">
        <title>A genome reference for cultivated species of the human gut microbiota.</title>
        <authorList>
            <person name="Zou Y."/>
            <person name="Xue W."/>
            <person name="Luo G."/>
        </authorList>
    </citation>
    <scope>NUCLEOTIDE SEQUENCE [LARGE SCALE GENOMIC DNA]</scope>
    <source>
        <strain evidence="6 7">AF36-16BH</strain>
    </source>
</reference>
<dbReference type="SUPFAM" id="SSF56935">
    <property type="entry name" value="Porins"/>
    <property type="match status" value="1"/>
</dbReference>
<sequence>MNSKIFFFSLHLFCYCLAFPLHAQTLRGRTIDEKGEPLPYINIAIYQPEDSALIAGTMSDESGQFNFSDIKQGNYRLKVSAVGYQTHPMNLQVHEKESINLEDITLKQDNITLNEIIIKAKQNPLSVNRGKYVLNVNKSELRKQATIFDVLSFLPGVTSSGNGISVIGKGSPLIMLNGREVRSLAELEVLQPDQIKEVSVDNHPSAEYSSQYNSVILITTVGKLKDYVSSQLFHTSTFARKYNDREGANINILHGKWSHFLSYQIKDYRSKDKAKNRYELYDSSTNSLIGNNSSDNRATGHSDTHNLIMSTSYKFNTQNNLNIQYSLDYDNNRNHANTDEETSLNNETILHATDQNIKNKSQLHNIEAMFVHKGTEGESLSLTGGYIYAKDNLSNLINTDKTQLNRIDGNNDYQSATLKADYKRNIFAGSELQVGGKFVNTRNSGNSESYNPIDKNYFYKNKTILKDGMLAGYVTLNHQFKRIYVSAGIRAEYTNSDYSQDGEKLYNKKDFNLYPTINCEYTINPNVIITGGYENKSSRPSFSQLSPIIRYINAMLYEKGNPELKLMNSHNAYLALILHRKFSIEASYTYKRDLPMYIFQTNPQVEGSLVNSPVNINASYYLLATSYSDKWGIYRFSYNGAIMYDVTKLPYLGKKDSNLHPRFTLSTVNQFDVCKQTMLFCNFNVSSKYQSLGTQMKPTYDLTLGILKTFFKDNRLQVIISANDILHKALPNSTTNINHVRSQKILDPDSRNITVSIKYNLNSFRNMFQKNKANAEELNRIVN</sequence>
<name>A0A415ND67_9BACE</name>
<dbReference type="Proteomes" id="UP000285013">
    <property type="component" value="Unassembled WGS sequence"/>
</dbReference>
<dbReference type="InterPro" id="IPR041700">
    <property type="entry name" value="OMP_b-brl_3"/>
</dbReference>
<comment type="subcellular location">
    <subcellularLocation>
        <location evidence="1">Cell outer membrane</location>
    </subcellularLocation>
</comment>
<feature type="signal peptide" evidence="4">
    <location>
        <begin position="1"/>
        <end position="23"/>
    </location>
</feature>
<gene>
    <name evidence="6" type="ORF">DWZ95_04660</name>
</gene>
<evidence type="ECO:0000256" key="2">
    <source>
        <dbReference type="ARBA" id="ARBA00023136"/>
    </source>
</evidence>
<keyword evidence="3" id="KW-0998">Cell outer membrane</keyword>
<evidence type="ECO:0000259" key="5">
    <source>
        <dbReference type="Pfam" id="PF14905"/>
    </source>
</evidence>
<dbReference type="Pfam" id="PF14905">
    <property type="entry name" value="OMP_b-brl_3"/>
    <property type="match status" value="1"/>
</dbReference>
<accession>A0A415ND67</accession>
<dbReference type="EMBL" id="QRPE01000003">
    <property type="protein sequence ID" value="RHL95119.1"/>
    <property type="molecule type" value="Genomic_DNA"/>
</dbReference>
<organism evidence="6 7">
    <name type="scientific">Bacteroides intestinalis</name>
    <dbReference type="NCBI Taxonomy" id="329854"/>
    <lineage>
        <taxon>Bacteria</taxon>
        <taxon>Pseudomonadati</taxon>
        <taxon>Bacteroidota</taxon>
        <taxon>Bacteroidia</taxon>
        <taxon>Bacteroidales</taxon>
        <taxon>Bacteroidaceae</taxon>
        <taxon>Bacteroides</taxon>
    </lineage>
</organism>
<evidence type="ECO:0000256" key="4">
    <source>
        <dbReference type="SAM" id="SignalP"/>
    </source>
</evidence>
<keyword evidence="2" id="KW-0472">Membrane</keyword>
<dbReference type="RefSeq" id="WP_118422697.1">
    <property type="nucleotide sequence ID" value="NZ_JAJCKC010000004.1"/>
</dbReference>
<proteinExistence type="predicted"/>
<dbReference type="AlphaFoldDB" id="A0A415ND67"/>
<dbReference type="GO" id="GO:0009279">
    <property type="term" value="C:cell outer membrane"/>
    <property type="evidence" value="ECO:0007669"/>
    <property type="project" value="UniProtKB-SubCell"/>
</dbReference>
<dbReference type="Gene3D" id="2.60.40.1120">
    <property type="entry name" value="Carboxypeptidase-like, regulatory domain"/>
    <property type="match status" value="1"/>
</dbReference>
<dbReference type="SUPFAM" id="SSF49464">
    <property type="entry name" value="Carboxypeptidase regulatory domain-like"/>
    <property type="match status" value="1"/>
</dbReference>
<feature type="chain" id="PRO_5019103055" description="Outer membrane protein beta-barrel domain-containing protein" evidence="4">
    <location>
        <begin position="24"/>
        <end position="783"/>
    </location>
</feature>